<reference evidence="1 2" key="1">
    <citation type="submission" date="2020-08" db="EMBL/GenBank/DDBJ databases">
        <title>Genomic Encyclopedia of Type Strains, Phase IV (KMG-IV): sequencing the most valuable type-strain genomes for metagenomic binning, comparative biology and taxonomic classification.</title>
        <authorList>
            <person name="Goeker M."/>
        </authorList>
    </citation>
    <scope>NUCLEOTIDE SEQUENCE [LARGE SCALE GENOMIC DNA]</scope>
    <source>
        <strain evidence="1 2">DSM 45385</strain>
    </source>
</reference>
<protein>
    <submittedName>
        <fullName evidence="1">Uncharacterized protein</fullName>
    </submittedName>
</protein>
<dbReference type="RefSeq" id="WP_184959143.1">
    <property type="nucleotide sequence ID" value="NZ_JACHIN010000001.1"/>
</dbReference>
<proteinExistence type="predicted"/>
<keyword evidence="2" id="KW-1185">Reference proteome</keyword>
<sequence>MLLRATARGALRARARLLGVRAGLSRVRPRAPRLPGLSRLAGLSRLPGTWAGLALLTGLSRLTGLTGLGATGLRRVEARPLPLLRGHRAGLLVGCLRTTWRLRRTPGTGLGCLPLRGS</sequence>
<dbReference type="EMBL" id="JACHIN010000001">
    <property type="protein sequence ID" value="MBB5076026.1"/>
    <property type="molecule type" value="Genomic_DNA"/>
</dbReference>
<accession>A0A7W7ZZB1</accession>
<dbReference type="Proteomes" id="UP000568380">
    <property type="component" value="Unassembled WGS sequence"/>
</dbReference>
<evidence type="ECO:0000313" key="1">
    <source>
        <dbReference type="EMBL" id="MBB5076026.1"/>
    </source>
</evidence>
<comment type="caution">
    <text evidence="1">The sequence shown here is derived from an EMBL/GenBank/DDBJ whole genome shotgun (WGS) entry which is preliminary data.</text>
</comment>
<gene>
    <name evidence="1" type="ORF">HNR40_001472</name>
</gene>
<organism evidence="1 2">
    <name type="scientific">Nonomuraea endophytica</name>
    <dbReference type="NCBI Taxonomy" id="714136"/>
    <lineage>
        <taxon>Bacteria</taxon>
        <taxon>Bacillati</taxon>
        <taxon>Actinomycetota</taxon>
        <taxon>Actinomycetes</taxon>
        <taxon>Streptosporangiales</taxon>
        <taxon>Streptosporangiaceae</taxon>
        <taxon>Nonomuraea</taxon>
    </lineage>
</organism>
<name>A0A7W7ZZB1_9ACTN</name>
<evidence type="ECO:0000313" key="2">
    <source>
        <dbReference type="Proteomes" id="UP000568380"/>
    </source>
</evidence>
<dbReference type="AlphaFoldDB" id="A0A7W7ZZB1"/>